<comment type="caution">
    <text evidence="1">The sequence shown here is derived from an EMBL/GenBank/DDBJ whole genome shotgun (WGS) entry which is preliminary data.</text>
</comment>
<accession>A1ZU21</accession>
<dbReference type="EMBL" id="AAWS01000038">
    <property type="protein sequence ID" value="EAY26134.1"/>
    <property type="molecule type" value="Genomic_DNA"/>
</dbReference>
<dbReference type="RefSeq" id="WP_002701556.1">
    <property type="nucleotide sequence ID" value="NZ_AAWS01000038.1"/>
</dbReference>
<proteinExistence type="predicted"/>
<name>A1ZU21_MICM2</name>
<sequence>MSFDQILFEKELKKAIGLMTSEECLELKAWCITQFGDKFQDTISLVFAKDEQQLDTQLVN</sequence>
<protein>
    <submittedName>
        <fullName evidence="1">Uncharacterized protein</fullName>
    </submittedName>
</protein>
<reference evidence="1 2" key="1">
    <citation type="submission" date="2007-01" db="EMBL/GenBank/DDBJ databases">
        <authorList>
            <person name="Haygood M."/>
            <person name="Podell S."/>
            <person name="Anderson C."/>
            <person name="Hopkinson B."/>
            <person name="Roe K."/>
            <person name="Barbeau K."/>
            <person name="Gaasterland T."/>
            <person name="Ferriera S."/>
            <person name="Johnson J."/>
            <person name="Kravitz S."/>
            <person name="Beeson K."/>
            <person name="Sutton G."/>
            <person name="Rogers Y.-H."/>
            <person name="Friedman R."/>
            <person name="Frazier M."/>
            <person name="Venter J.C."/>
        </authorList>
    </citation>
    <scope>NUCLEOTIDE SEQUENCE [LARGE SCALE GENOMIC DNA]</scope>
    <source>
        <strain evidence="1 2">ATCC 23134</strain>
    </source>
</reference>
<keyword evidence="2" id="KW-1185">Reference proteome</keyword>
<dbReference type="AlphaFoldDB" id="A1ZU21"/>
<gene>
    <name evidence="1" type="ORF">M23134_06007</name>
</gene>
<dbReference type="Proteomes" id="UP000004095">
    <property type="component" value="Unassembled WGS sequence"/>
</dbReference>
<evidence type="ECO:0000313" key="2">
    <source>
        <dbReference type="Proteomes" id="UP000004095"/>
    </source>
</evidence>
<organism evidence="1 2">
    <name type="scientific">Microscilla marina ATCC 23134</name>
    <dbReference type="NCBI Taxonomy" id="313606"/>
    <lineage>
        <taxon>Bacteria</taxon>
        <taxon>Pseudomonadati</taxon>
        <taxon>Bacteroidota</taxon>
        <taxon>Cytophagia</taxon>
        <taxon>Cytophagales</taxon>
        <taxon>Microscillaceae</taxon>
        <taxon>Microscilla</taxon>
    </lineage>
</organism>
<evidence type="ECO:0000313" key="1">
    <source>
        <dbReference type="EMBL" id="EAY26134.1"/>
    </source>
</evidence>